<comment type="caution">
    <text evidence="5">The sequence shown here is derived from an EMBL/GenBank/DDBJ whole genome shotgun (WGS) entry which is preliminary data.</text>
</comment>
<accession>A0A133XNA3</accession>
<gene>
    <name evidence="5" type="ORF">AT959_01620</name>
</gene>
<evidence type="ECO:0000259" key="4">
    <source>
        <dbReference type="PROSITE" id="PS51379"/>
    </source>
</evidence>
<dbReference type="GO" id="GO:0046872">
    <property type="term" value="F:metal ion binding"/>
    <property type="evidence" value="ECO:0007669"/>
    <property type="project" value="UniProtKB-KW"/>
</dbReference>
<dbReference type="PROSITE" id="PS00198">
    <property type="entry name" value="4FE4S_FER_1"/>
    <property type="match status" value="1"/>
</dbReference>
<dbReference type="GO" id="GO:0051536">
    <property type="term" value="F:iron-sulfur cluster binding"/>
    <property type="evidence" value="ECO:0007669"/>
    <property type="project" value="UniProtKB-KW"/>
</dbReference>
<keyword evidence="1" id="KW-0479">Metal-binding</keyword>
<proteinExistence type="predicted"/>
<dbReference type="AlphaFoldDB" id="A0A133XNA3"/>
<reference evidence="5 6" key="1">
    <citation type="submission" date="2015-12" db="EMBL/GenBank/DDBJ databases">
        <title>Nitrous oxide reduction kinetics distinguish bacteria harboring typical versus atypical NosZ.</title>
        <authorList>
            <person name="Yoon S."/>
            <person name="Nissen S."/>
            <person name="Park D."/>
            <person name="Sanford R.A."/>
            <person name="Loeffler F.E."/>
        </authorList>
    </citation>
    <scope>NUCLEOTIDE SEQUENCE [LARGE SCALE GENOMIC DNA]</scope>
    <source>
        <strain evidence="5 6">ATCC BAA-841</strain>
    </source>
</reference>
<dbReference type="Proteomes" id="UP000070186">
    <property type="component" value="Unassembled WGS sequence"/>
</dbReference>
<dbReference type="PROSITE" id="PS51379">
    <property type="entry name" value="4FE4S_FER_2"/>
    <property type="match status" value="1"/>
</dbReference>
<dbReference type="Gene3D" id="3.30.70.20">
    <property type="match status" value="1"/>
</dbReference>
<protein>
    <submittedName>
        <fullName evidence="5">Ferredoxin</fullName>
    </submittedName>
</protein>
<evidence type="ECO:0000256" key="1">
    <source>
        <dbReference type="ARBA" id="ARBA00022723"/>
    </source>
</evidence>
<sequence length="63" mass="6517">MAMKIDPDMCTACGDCKPVCPTKSISSGKIFFKIDGATCTECDGHNDSPLCVDVCPSGCISPA</sequence>
<keyword evidence="6" id="KW-1185">Reference proteome</keyword>
<keyword evidence="2" id="KW-0408">Iron</keyword>
<dbReference type="RefSeq" id="WP_066879924.1">
    <property type="nucleotide sequence ID" value="NZ_LODL01000005.1"/>
</dbReference>
<feature type="domain" description="4Fe-4S ferredoxin-type" evidence="4">
    <location>
        <begin position="1"/>
        <end position="30"/>
    </location>
</feature>
<name>A0A133XNA3_9RHOO</name>
<evidence type="ECO:0000313" key="6">
    <source>
        <dbReference type="Proteomes" id="UP000070186"/>
    </source>
</evidence>
<dbReference type="STRING" id="281362.AT959_01620"/>
<dbReference type="Pfam" id="PF00037">
    <property type="entry name" value="Fer4"/>
    <property type="match status" value="1"/>
</dbReference>
<dbReference type="InterPro" id="IPR017896">
    <property type="entry name" value="4Fe4S_Fe-S-bd"/>
</dbReference>
<keyword evidence="3" id="KW-0411">Iron-sulfur</keyword>
<evidence type="ECO:0000256" key="2">
    <source>
        <dbReference type="ARBA" id="ARBA00023004"/>
    </source>
</evidence>
<dbReference type="SUPFAM" id="SSF54862">
    <property type="entry name" value="4Fe-4S ferredoxins"/>
    <property type="match status" value="1"/>
</dbReference>
<evidence type="ECO:0000256" key="3">
    <source>
        <dbReference type="ARBA" id="ARBA00023014"/>
    </source>
</evidence>
<evidence type="ECO:0000313" key="5">
    <source>
        <dbReference type="EMBL" id="KXB32417.1"/>
    </source>
</evidence>
<dbReference type="InterPro" id="IPR017900">
    <property type="entry name" value="4Fe4S_Fe_S_CS"/>
</dbReference>
<dbReference type="EMBL" id="LODL01000005">
    <property type="protein sequence ID" value="KXB32417.1"/>
    <property type="molecule type" value="Genomic_DNA"/>
</dbReference>
<organism evidence="5 6">
    <name type="scientific">Dechloromonas denitrificans</name>
    <dbReference type="NCBI Taxonomy" id="281362"/>
    <lineage>
        <taxon>Bacteria</taxon>
        <taxon>Pseudomonadati</taxon>
        <taxon>Pseudomonadota</taxon>
        <taxon>Betaproteobacteria</taxon>
        <taxon>Rhodocyclales</taxon>
        <taxon>Azonexaceae</taxon>
        <taxon>Dechloromonas</taxon>
    </lineage>
</organism>